<dbReference type="STRING" id="29486.UGYR_03105"/>
<dbReference type="Pfam" id="PF11158">
    <property type="entry name" value="DUF2938"/>
    <property type="match status" value="1"/>
</dbReference>
<reference evidence="2" key="1">
    <citation type="journal article" date="2015" name="Genome Announc.">
        <title>Complete Genome Sequence of Yersinia ruckeri Strain CSF007-82, Etiologic Agent of Red Mouth Disease in Salmonid Fish.</title>
        <authorList>
            <person name="Nelson M.C."/>
            <person name="LaPatra S.E."/>
            <person name="Welch T.J."/>
            <person name="Graf J."/>
        </authorList>
    </citation>
    <scope>NUCLEOTIDE SEQUENCE</scope>
    <source>
        <strain evidence="2">CSF007-82</strain>
    </source>
</reference>
<feature type="transmembrane region" description="Helical" evidence="1">
    <location>
        <begin position="140"/>
        <end position="161"/>
    </location>
</feature>
<evidence type="ECO:0000313" key="2">
    <source>
        <dbReference type="EMBL" id="CEK27794.1"/>
    </source>
</evidence>
<name>A0A085U655_YERRU</name>
<keyword evidence="4" id="KW-1185">Reference proteome</keyword>
<sequence length="162" mass="17773">MDITLQAVAIGIGATLIMDIWAILQKRLLNIPSLDYRLVGRWLGHMSRGQFVHHTILQANAVRGEVLVGWLAHYAIGIIFSFLLITATGPGWLVEPTFLPALIVGIISIVAPFFIMQPGFGFGIAASRLPQPNVARRRSLIAHTSFGVGLYISAQVLRFMLN</sequence>
<feature type="transmembrane region" description="Helical" evidence="1">
    <location>
        <begin position="66"/>
        <end position="86"/>
    </location>
</feature>
<evidence type="ECO:0000256" key="1">
    <source>
        <dbReference type="SAM" id="Phobius"/>
    </source>
</evidence>
<organism evidence="2">
    <name type="scientific">Yersinia ruckeri</name>
    <dbReference type="NCBI Taxonomy" id="29486"/>
    <lineage>
        <taxon>Bacteria</taxon>
        <taxon>Pseudomonadati</taxon>
        <taxon>Pseudomonadota</taxon>
        <taxon>Gammaproteobacteria</taxon>
        <taxon>Enterobacterales</taxon>
        <taxon>Yersiniaceae</taxon>
        <taxon>Yersinia</taxon>
    </lineage>
</organism>
<proteinExistence type="predicted"/>
<dbReference type="Proteomes" id="UP000255169">
    <property type="component" value="Unassembled WGS sequence"/>
</dbReference>
<dbReference type="InterPro" id="IPR021329">
    <property type="entry name" value="DUF2938"/>
</dbReference>
<evidence type="ECO:0000313" key="3">
    <source>
        <dbReference type="EMBL" id="SUP98563.1"/>
    </source>
</evidence>
<keyword evidence="1" id="KW-0812">Transmembrane</keyword>
<feature type="transmembrane region" description="Helical" evidence="1">
    <location>
        <begin position="98"/>
        <end position="120"/>
    </location>
</feature>
<dbReference type="EMBL" id="LN681231">
    <property type="protein sequence ID" value="CEK27794.1"/>
    <property type="molecule type" value="Genomic_DNA"/>
</dbReference>
<protein>
    <submittedName>
        <fullName evidence="2">Permeases of the major facilitator superfamily</fullName>
    </submittedName>
    <submittedName>
        <fullName evidence="3">Protein of uncharacterized function (DUF2938)</fullName>
    </submittedName>
</protein>
<keyword evidence="1" id="KW-1133">Transmembrane helix</keyword>
<dbReference type="EMBL" id="UHJG01000001">
    <property type="protein sequence ID" value="SUP98563.1"/>
    <property type="molecule type" value="Genomic_DNA"/>
</dbReference>
<dbReference type="OrthoDB" id="9812539at2"/>
<dbReference type="AlphaFoldDB" id="A0A085U655"/>
<keyword evidence="1" id="KW-0472">Membrane</keyword>
<dbReference type="PATRIC" id="fig|29486.44.peg.2057"/>
<evidence type="ECO:0000313" key="4">
    <source>
        <dbReference type="Proteomes" id="UP000255169"/>
    </source>
</evidence>
<dbReference type="GeneID" id="66879721"/>
<dbReference type="RefSeq" id="WP_099511597.1">
    <property type="nucleotide sequence ID" value="NZ_CABIHR010000025.1"/>
</dbReference>
<feature type="transmembrane region" description="Helical" evidence="1">
    <location>
        <begin position="6"/>
        <end position="24"/>
    </location>
</feature>
<dbReference type="eggNOG" id="ENOG5031TIF">
    <property type="taxonomic scope" value="Bacteria"/>
</dbReference>
<accession>A0A085U655</accession>
<reference evidence="3 4" key="2">
    <citation type="submission" date="2018-06" db="EMBL/GenBank/DDBJ databases">
        <authorList>
            <consortium name="Pathogen Informatics"/>
            <person name="Doyle S."/>
        </authorList>
    </citation>
    <scope>NUCLEOTIDE SEQUENCE [LARGE SCALE GENOMIC DNA]</scope>
    <source>
        <strain evidence="3 4">NCTC10476</strain>
    </source>
</reference>
<gene>
    <name evidence="2" type="ORF">CSF007_10220</name>
    <name evidence="3" type="ORF">NCTC10476_00106</name>
</gene>